<protein>
    <submittedName>
        <fullName evidence="1">Uncharacterized protein</fullName>
    </submittedName>
</protein>
<name>A0A8G0L0T5_9HYPO</name>
<evidence type="ECO:0000313" key="2">
    <source>
        <dbReference type="Proteomes" id="UP000826661"/>
    </source>
</evidence>
<accession>A0A8G0L0T5</accession>
<gene>
    <name evidence="1" type="ORF">H0G86_001036</name>
</gene>
<reference evidence="1 2" key="1">
    <citation type="journal article" date="2021" name="BMC Genomics">
        <title>Telomere-to-telomere genome assembly of asparaginase-producing Trichoderma simmonsii.</title>
        <authorList>
            <person name="Chung D."/>
            <person name="Kwon Y.M."/>
            <person name="Yang Y."/>
        </authorList>
    </citation>
    <scope>NUCLEOTIDE SEQUENCE [LARGE SCALE GENOMIC DNA]</scope>
    <source>
        <strain evidence="1 2">GH-Sj1</strain>
    </source>
</reference>
<evidence type="ECO:0000313" key="1">
    <source>
        <dbReference type="EMBL" id="QYS93667.1"/>
    </source>
</evidence>
<dbReference type="EMBL" id="CP075864">
    <property type="protein sequence ID" value="QYS93667.1"/>
    <property type="molecule type" value="Genomic_DNA"/>
</dbReference>
<dbReference type="Proteomes" id="UP000826661">
    <property type="component" value="Chromosome I"/>
</dbReference>
<keyword evidence="2" id="KW-1185">Reference proteome</keyword>
<sequence>MKPDSPVWLCVRASRCTKTQSFPHFQAVVEMLVGIASSQRAASTIVEALDWLETSGCGVGRWQQCPTTALFLALDLRRTCTKYQIQAHQALDLLPQPLS</sequence>
<organism evidence="1 2">
    <name type="scientific">Trichoderma simmonsii</name>
    <dbReference type="NCBI Taxonomy" id="1491479"/>
    <lineage>
        <taxon>Eukaryota</taxon>
        <taxon>Fungi</taxon>
        <taxon>Dikarya</taxon>
        <taxon>Ascomycota</taxon>
        <taxon>Pezizomycotina</taxon>
        <taxon>Sordariomycetes</taxon>
        <taxon>Hypocreomycetidae</taxon>
        <taxon>Hypocreales</taxon>
        <taxon>Hypocreaceae</taxon>
        <taxon>Trichoderma</taxon>
    </lineage>
</organism>
<proteinExistence type="predicted"/>
<dbReference type="AlphaFoldDB" id="A0A8G0L0T5"/>